<reference evidence="4 5" key="1">
    <citation type="submission" date="2019-02" db="EMBL/GenBank/DDBJ databases">
        <title>Deep-cultivation of Planctomycetes and their phenomic and genomic characterization uncovers novel biology.</title>
        <authorList>
            <person name="Wiegand S."/>
            <person name="Jogler M."/>
            <person name="Boedeker C."/>
            <person name="Pinto D."/>
            <person name="Vollmers J."/>
            <person name="Rivas-Marin E."/>
            <person name="Kohn T."/>
            <person name="Peeters S.H."/>
            <person name="Heuer A."/>
            <person name="Rast P."/>
            <person name="Oberbeckmann S."/>
            <person name="Bunk B."/>
            <person name="Jeske O."/>
            <person name="Meyerdierks A."/>
            <person name="Storesund J.E."/>
            <person name="Kallscheuer N."/>
            <person name="Luecker S."/>
            <person name="Lage O.M."/>
            <person name="Pohl T."/>
            <person name="Merkel B.J."/>
            <person name="Hornburger P."/>
            <person name="Mueller R.-W."/>
            <person name="Bruemmer F."/>
            <person name="Labrenz M."/>
            <person name="Spormann A.M."/>
            <person name="Op den Camp H."/>
            <person name="Overmann J."/>
            <person name="Amann R."/>
            <person name="Jetten M.S.M."/>
            <person name="Mascher T."/>
            <person name="Medema M.H."/>
            <person name="Devos D.P."/>
            <person name="Kaster A.-K."/>
            <person name="Ovreas L."/>
            <person name="Rohde M."/>
            <person name="Galperin M.Y."/>
            <person name="Jogler C."/>
        </authorList>
    </citation>
    <scope>NUCLEOTIDE SEQUENCE [LARGE SCALE GENOMIC DNA]</scope>
    <source>
        <strain evidence="4 5">Pla85_3_4</strain>
    </source>
</reference>
<dbReference type="AlphaFoldDB" id="A0A518E3S0"/>
<dbReference type="OrthoDB" id="9770645at2"/>
<dbReference type="SUPFAM" id="SSF52172">
    <property type="entry name" value="CheY-like"/>
    <property type="match status" value="1"/>
</dbReference>
<accession>A0A518E3S0</accession>
<dbReference type="Proteomes" id="UP000317648">
    <property type="component" value="Chromosome"/>
</dbReference>
<dbReference type="Gene3D" id="3.40.50.2300">
    <property type="match status" value="1"/>
</dbReference>
<organism evidence="4 5">
    <name type="scientific">Lignipirellula cremea</name>
    <dbReference type="NCBI Taxonomy" id="2528010"/>
    <lineage>
        <taxon>Bacteria</taxon>
        <taxon>Pseudomonadati</taxon>
        <taxon>Planctomycetota</taxon>
        <taxon>Planctomycetia</taxon>
        <taxon>Pirellulales</taxon>
        <taxon>Pirellulaceae</taxon>
        <taxon>Lignipirellula</taxon>
    </lineage>
</organism>
<dbReference type="InterPro" id="IPR003594">
    <property type="entry name" value="HATPase_dom"/>
</dbReference>
<dbReference type="InterPro" id="IPR050595">
    <property type="entry name" value="Bact_response_regulator"/>
</dbReference>
<dbReference type="SMART" id="SM00448">
    <property type="entry name" value="REC"/>
    <property type="match status" value="1"/>
</dbReference>
<name>A0A518E3S0_9BACT</name>
<dbReference type="Pfam" id="PF13581">
    <property type="entry name" value="HATPase_c_2"/>
    <property type="match status" value="1"/>
</dbReference>
<dbReference type="EMBL" id="CP036433">
    <property type="protein sequence ID" value="QDU98722.1"/>
    <property type="molecule type" value="Genomic_DNA"/>
</dbReference>
<keyword evidence="1 2" id="KW-0597">Phosphoprotein</keyword>
<dbReference type="SUPFAM" id="SSF55874">
    <property type="entry name" value="ATPase domain of HSP90 chaperone/DNA topoisomerase II/histidine kinase"/>
    <property type="match status" value="1"/>
</dbReference>
<gene>
    <name evidence="4" type="primary">zraR_12</name>
    <name evidence="4" type="ORF">Pla8534_65950</name>
</gene>
<protein>
    <submittedName>
        <fullName evidence="4">Transcriptional regulatory protein ZraR</fullName>
    </submittedName>
</protein>
<dbReference type="KEGG" id="lcre:Pla8534_65950"/>
<dbReference type="CDD" id="cd00156">
    <property type="entry name" value="REC"/>
    <property type="match status" value="1"/>
</dbReference>
<feature type="modified residue" description="4-aspartylphosphate" evidence="2">
    <location>
        <position position="53"/>
    </location>
</feature>
<dbReference type="InterPro" id="IPR011006">
    <property type="entry name" value="CheY-like_superfamily"/>
</dbReference>
<proteinExistence type="predicted"/>
<keyword evidence="5" id="KW-1185">Reference proteome</keyword>
<dbReference type="GO" id="GO:0000160">
    <property type="term" value="P:phosphorelay signal transduction system"/>
    <property type="evidence" value="ECO:0007669"/>
    <property type="project" value="InterPro"/>
</dbReference>
<evidence type="ECO:0000313" key="5">
    <source>
        <dbReference type="Proteomes" id="UP000317648"/>
    </source>
</evidence>
<dbReference type="InterPro" id="IPR001789">
    <property type="entry name" value="Sig_transdc_resp-reg_receiver"/>
</dbReference>
<feature type="domain" description="Response regulatory" evidence="3">
    <location>
        <begin position="3"/>
        <end position="118"/>
    </location>
</feature>
<dbReference type="RefSeq" id="WP_145058203.1">
    <property type="nucleotide sequence ID" value="NZ_CP036433.1"/>
</dbReference>
<dbReference type="PANTHER" id="PTHR44591">
    <property type="entry name" value="STRESS RESPONSE REGULATOR PROTEIN 1"/>
    <property type="match status" value="1"/>
</dbReference>
<evidence type="ECO:0000313" key="4">
    <source>
        <dbReference type="EMBL" id="QDU98722.1"/>
    </source>
</evidence>
<evidence type="ECO:0000256" key="1">
    <source>
        <dbReference type="ARBA" id="ARBA00022553"/>
    </source>
</evidence>
<sequence length="298" mass="33037">MAKILVVDDTLRDRTLVGGLLKRESGWEVSTAVDGCDALEQIEASAPDVVVTDMMMPRLNGLELVKVMKKKHPLIPVILMTSHGGEELAVQALQAGAASYSSKEMLNKTLIETVENVLSVSQQKRSEARILAHVEETEYAFELENDSEAVPVMVAYLRDACERIGLIAESERALVGVALDEALVNAIFHGNLELDSELRDNDHKRYRELVEERSGQAPYRDRRIRVSALIRKEEARFTIGDDGPGFDPSSLPDPTDPANLTRLGGRGILLMRTFMDEVEFNAAGNEVRMIKRRNHAAS</sequence>
<evidence type="ECO:0000256" key="2">
    <source>
        <dbReference type="PROSITE-ProRule" id="PRU00169"/>
    </source>
</evidence>
<dbReference type="PANTHER" id="PTHR44591:SF3">
    <property type="entry name" value="RESPONSE REGULATORY DOMAIN-CONTAINING PROTEIN"/>
    <property type="match status" value="1"/>
</dbReference>
<dbReference type="InterPro" id="IPR036890">
    <property type="entry name" value="HATPase_C_sf"/>
</dbReference>
<dbReference type="Gene3D" id="3.30.565.10">
    <property type="entry name" value="Histidine kinase-like ATPase, C-terminal domain"/>
    <property type="match status" value="1"/>
</dbReference>
<evidence type="ECO:0000259" key="3">
    <source>
        <dbReference type="PROSITE" id="PS50110"/>
    </source>
</evidence>
<dbReference type="PROSITE" id="PS50110">
    <property type="entry name" value="RESPONSE_REGULATORY"/>
    <property type="match status" value="1"/>
</dbReference>
<dbReference type="Pfam" id="PF00072">
    <property type="entry name" value="Response_reg"/>
    <property type="match status" value="1"/>
</dbReference>
<dbReference type="CDD" id="cd16936">
    <property type="entry name" value="HATPase_RsbW-like"/>
    <property type="match status" value="1"/>
</dbReference>